<dbReference type="Proteomes" id="UP000371041">
    <property type="component" value="Chromosome"/>
</dbReference>
<proteinExistence type="predicted"/>
<gene>
    <name evidence="1" type="ORF">GIY23_10900</name>
</gene>
<dbReference type="EMBL" id="CP045929">
    <property type="protein sequence ID" value="QGK69963.1"/>
    <property type="molecule type" value="Genomic_DNA"/>
</dbReference>
<evidence type="ECO:0000313" key="2">
    <source>
        <dbReference type="Proteomes" id="UP000371041"/>
    </source>
</evidence>
<reference evidence="2" key="1">
    <citation type="submission" date="2019-11" db="EMBL/GenBank/DDBJ databases">
        <title>The complete genome sequence of Saccharopolyspora sp. E2A.</title>
        <authorList>
            <person name="Zhang G."/>
        </authorList>
    </citation>
    <scope>NUCLEOTIDE SEQUENCE [LARGE SCALE GENOMIC DNA]</scope>
    <source>
        <strain evidence="2">E2A</strain>
    </source>
</reference>
<organism evidence="1 2">
    <name type="scientific">Allosaccharopolyspora coralli</name>
    <dbReference type="NCBI Taxonomy" id="2665642"/>
    <lineage>
        <taxon>Bacteria</taxon>
        <taxon>Bacillati</taxon>
        <taxon>Actinomycetota</taxon>
        <taxon>Actinomycetes</taxon>
        <taxon>Pseudonocardiales</taxon>
        <taxon>Pseudonocardiaceae</taxon>
        <taxon>Allosaccharopolyspora</taxon>
    </lineage>
</organism>
<dbReference type="AlphaFoldDB" id="A0A5Q3Q6J7"/>
<sequence length="53" mass="5559">MPVAVLCLFGASILAVAVRTLVLWRRTGHTGHRLSPSGASAASLVIHLFMGSE</sequence>
<protein>
    <submittedName>
        <fullName evidence="1">Uncharacterized protein</fullName>
    </submittedName>
</protein>
<accession>A0A5Q3Q6J7</accession>
<keyword evidence="2" id="KW-1185">Reference proteome</keyword>
<evidence type="ECO:0000313" key="1">
    <source>
        <dbReference type="EMBL" id="QGK69963.1"/>
    </source>
</evidence>
<dbReference type="RefSeq" id="WP_154076555.1">
    <property type="nucleotide sequence ID" value="NZ_CP045929.1"/>
</dbReference>
<dbReference type="KEGG" id="sace:GIY23_10900"/>
<name>A0A5Q3Q6J7_9PSEU</name>